<feature type="domain" description="FAD-binding PCMH-type" evidence="5">
    <location>
        <begin position="36"/>
        <end position="217"/>
    </location>
</feature>
<evidence type="ECO:0000259" key="5">
    <source>
        <dbReference type="PROSITE" id="PS51387"/>
    </source>
</evidence>
<dbReference type="RefSeq" id="WP_079649289.1">
    <property type="nucleotide sequence ID" value="NZ_FUYM01000007.1"/>
</dbReference>
<dbReference type="Pfam" id="PF02913">
    <property type="entry name" value="FAD-oxidase_C"/>
    <property type="match status" value="1"/>
</dbReference>
<keyword evidence="4" id="KW-0560">Oxidoreductase</keyword>
<dbReference type="InterPro" id="IPR016169">
    <property type="entry name" value="FAD-bd_PCMH_sub2"/>
</dbReference>
<dbReference type="PANTHER" id="PTHR43716">
    <property type="entry name" value="D-2-HYDROXYGLUTARATE DEHYDROGENASE, MITOCHONDRIAL"/>
    <property type="match status" value="1"/>
</dbReference>
<evidence type="ECO:0000313" key="7">
    <source>
        <dbReference type="Proteomes" id="UP000189818"/>
    </source>
</evidence>
<evidence type="ECO:0000256" key="4">
    <source>
        <dbReference type="ARBA" id="ARBA00023002"/>
    </source>
</evidence>
<dbReference type="OrthoDB" id="9809290at2"/>
<protein>
    <submittedName>
        <fullName evidence="6">FAD/FMN-containing dehydrogenase</fullName>
    </submittedName>
</protein>
<dbReference type="InterPro" id="IPR016167">
    <property type="entry name" value="FAD-bd_PCMH_sub1"/>
</dbReference>
<dbReference type="Gene3D" id="3.30.465.10">
    <property type="match status" value="1"/>
</dbReference>
<proteinExistence type="predicted"/>
<keyword evidence="3" id="KW-0274">FAD</keyword>
<dbReference type="InterPro" id="IPR016166">
    <property type="entry name" value="FAD-bd_PCMH"/>
</dbReference>
<dbReference type="GO" id="GO:0071949">
    <property type="term" value="F:FAD binding"/>
    <property type="evidence" value="ECO:0007669"/>
    <property type="project" value="InterPro"/>
</dbReference>
<dbReference type="GO" id="GO:0016491">
    <property type="term" value="F:oxidoreductase activity"/>
    <property type="evidence" value="ECO:0007669"/>
    <property type="project" value="UniProtKB-KW"/>
</dbReference>
<dbReference type="Gene3D" id="3.30.70.2190">
    <property type="match status" value="1"/>
</dbReference>
<dbReference type="PROSITE" id="PS51387">
    <property type="entry name" value="FAD_PCMH"/>
    <property type="match status" value="1"/>
</dbReference>
<evidence type="ECO:0000256" key="2">
    <source>
        <dbReference type="ARBA" id="ARBA00022630"/>
    </source>
</evidence>
<dbReference type="GO" id="GO:0022904">
    <property type="term" value="P:respiratory electron transport chain"/>
    <property type="evidence" value="ECO:0007669"/>
    <property type="project" value="TreeGrafter"/>
</dbReference>
<keyword evidence="7" id="KW-1185">Reference proteome</keyword>
<dbReference type="Gene3D" id="3.30.43.10">
    <property type="entry name" value="Uridine Diphospho-n-acetylenolpyruvylglucosamine Reductase, domain 2"/>
    <property type="match status" value="1"/>
</dbReference>
<gene>
    <name evidence="6" type="ORF">SAMN06295920_107196</name>
</gene>
<dbReference type="SUPFAM" id="SSF56176">
    <property type="entry name" value="FAD-binding/transporter-associated domain-like"/>
    <property type="match status" value="1"/>
</dbReference>
<dbReference type="EMBL" id="FUYM01000007">
    <property type="protein sequence ID" value="SKB87086.1"/>
    <property type="molecule type" value="Genomic_DNA"/>
</dbReference>
<dbReference type="STRING" id="439228.SAMN06295920_107196"/>
<keyword evidence="2" id="KW-0285">Flavoprotein</keyword>
<dbReference type="InterPro" id="IPR004113">
    <property type="entry name" value="FAD-bd_oxidored_4_C"/>
</dbReference>
<comment type="cofactor">
    <cofactor evidence="1">
        <name>FAD</name>
        <dbReference type="ChEBI" id="CHEBI:57692"/>
    </cofactor>
</comment>
<dbReference type="InterPro" id="IPR036318">
    <property type="entry name" value="FAD-bd_PCMH-like_sf"/>
</dbReference>
<dbReference type="InterPro" id="IPR006094">
    <property type="entry name" value="Oxid_FAD_bind_N"/>
</dbReference>
<dbReference type="PANTHER" id="PTHR43716:SF1">
    <property type="entry name" value="D-2-HYDROXYGLUTARATE DEHYDROGENASE, MITOCHONDRIAL"/>
    <property type="match status" value="1"/>
</dbReference>
<dbReference type="AlphaFoldDB" id="A0A1T5ET25"/>
<dbReference type="InterPro" id="IPR016164">
    <property type="entry name" value="FAD-linked_Oxase-like_C"/>
</dbReference>
<organism evidence="6 7">
    <name type="scientific">Rhizorhabdus histidinilytica</name>
    <dbReference type="NCBI Taxonomy" id="439228"/>
    <lineage>
        <taxon>Bacteria</taxon>
        <taxon>Pseudomonadati</taxon>
        <taxon>Pseudomonadota</taxon>
        <taxon>Alphaproteobacteria</taxon>
        <taxon>Sphingomonadales</taxon>
        <taxon>Sphingomonadaceae</taxon>
        <taxon>Rhizorhabdus</taxon>
    </lineage>
</organism>
<sequence>MTTGALIARLVAVVGPAHLLTDRADVAMRDHDGRGPAGRALALVRPGCTAEIARVMAIAADEGVRVVPQGARTGLVAGGAADDSGSMLLLSLERLTSPLAIDPVNRTARVGAGVTLSQLNAAAAEHGLFFPIDLGADPSVGGMIAANTGGARFLRYGDVRRNLLSIELVSGGADGEVRTLGRDCWKQNDGMDLKQLAIGTGGAMGIVTAATLTLQPRPAHAVTALLALTDAMAIDRLLVAFEHDWGMMLTAFEGMSPAAYEAALRHVPRLRRPFAADAGHRYFLLVELAAGAAFDGAMLEEALGTAIAPFMEGDAALVADVAVDRHDGLWALRHAIPEGLRASGSVIGCDVALRRGDVAAFRAAMTAEVLRDHPDLRVCDFGHVGDGGLHFNMLWPHEAGPIPPGLADALRMQVSATVVERHGGSFSAEHGVGPRNVAAYRRFTPSAVQRLAGHVQSLFAPVPIGRVAFGPAAEEETCPTN</sequence>
<dbReference type="Proteomes" id="UP000189818">
    <property type="component" value="Unassembled WGS sequence"/>
</dbReference>
<evidence type="ECO:0000256" key="3">
    <source>
        <dbReference type="ARBA" id="ARBA00022827"/>
    </source>
</evidence>
<name>A0A1T5ET25_9SPHN</name>
<evidence type="ECO:0000313" key="6">
    <source>
        <dbReference type="EMBL" id="SKB87086.1"/>
    </source>
</evidence>
<dbReference type="InterPro" id="IPR051264">
    <property type="entry name" value="FAD-oxidored/transferase_4"/>
</dbReference>
<evidence type="ECO:0000256" key="1">
    <source>
        <dbReference type="ARBA" id="ARBA00001974"/>
    </source>
</evidence>
<accession>A0A1T5ET25</accession>
<reference evidence="7" key="1">
    <citation type="submission" date="2017-02" db="EMBL/GenBank/DDBJ databases">
        <authorList>
            <person name="Varghese N."/>
            <person name="Submissions S."/>
        </authorList>
    </citation>
    <scope>NUCLEOTIDE SEQUENCE [LARGE SCALE GENOMIC DNA]</scope>
    <source>
        <strain evidence="7">UM2</strain>
    </source>
</reference>
<dbReference type="Gene3D" id="3.30.70.2740">
    <property type="match status" value="1"/>
</dbReference>
<dbReference type="Pfam" id="PF01565">
    <property type="entry name" value="FAD_binding_4"/>
    <property type="match status" value="1"/>
</dbReference>
<dbReference type="SUPFAM" id="SSF55103">
    <property type="entry name" value="FAD-linked oxidases, C-terminal domain"/>
    <property type="match status" value="1"/>
</dbReference>